<dbReference type="PANTHER" id="PTHR21780">
    <property type="entry name" value="TRANSMEMBRANE PROTEIN 209"/>
    <property type="match status" value="1"/>
</dbReference>
<dbReference type="KEGG" id="dcr:108224062"/>
<feature type="region of interest" description="Disordered" evidence="1">
    <location>
        <begin position="264"/>
        <end position="328"/>
    </location>
</feature>
<feature type="transmembrane region" description="Helical" evidence="2">
    <location>
        <begin position="29"/>
        <end position="49"/>
    </location>
</feature>
<protein>
    <recommendedName>
        <fullName evidence="5">Cytochrome B561-related protein</fullName>
    </recommendedName>
</protein>
<reference evidence="3" key="1">
    <citation type="journal article" date="2016" name="Nat. Genet.">
        <title>A high-quality carrot genome assembly provides new insights into carotenoid accumulation and asterid genome evolution.</title>
        <authorList>
            <person name="Iorizzo M."/>
            <person name="Ellison S."/>
            <person name="Senalik D."/>
            <person name="Zeng P."/>
            <person name="Satapoomin P."/>
            <person name="Huang J."/>
            <person name="Bowman M."/>
            <person name="Iovene M."/>
            <person name="Sanseverino W."/>
            <person name="Cavagnaro P."/>
            <person name="Yildiz M."/>
            <person name="Macko-Podgorni A."/>
            <person name="Moranska E."/>
            <person name="Grzebelus E."/>
            <person name="Grzebelus D."/>
            <person name="Ashrafi H."/>
            <person name="Zheng Z."/>
            <person name="Cheng S."/>
            <person name="Spooner D."/>
            <person name="Van Deynze A."/>
            <person name="Simon P."/>
        </authorList>
    </citation>
    <scope>NUCLEOTIDE SEQUENCE</scope>
    <source>
        <tissue evidence="3">Leaf</tissue>
    </source>
</reference>
<dbReference type="GO" id="GO:0016020">
    <property type="term" value="C:membrane"/>
    <property type="evidence" value="ECO:0007669"/>
    <property type="project" value="TreeGrafter"/>
</dbReference>
<name>A0AAF1B2H3_DAUCS</name>
<keyword evidence="2" id="KW-1133">Transmembrane helix</keyword>
<feature type="transmembrane region" description="Helical" evidence="2">
    <location>
        <begin position="69"/>
        <end position="92"/>
    </location>
</feature>
<feature type="compositionally biased region" description="Polar residues" evidence="1">
    <location>
        <begin position="232"/>
        <end position="243"/>
    </location>
</feature>
<reference evidence="3" key="2">
    <citation type="submission" date="2022-03" db="EMBL/GenBank/DDBJ databases">
        <title>Draft title - Genomic analysis of global carrot germplasm unveils the trajectory of domestication and the origin of high carotenoid orange carrot.</title>
        <authorList>
            <person name="Iorizzo M."/>
            <person name="Ellison S."/>
            <person name="Senalik D."/>
            <person name="Macko-Podgorni A."/>
            <person name="Grzebelus D."/>
            <person name="Bostan H."/>
            <person name="Rolling W."/>
            <person name="Curaba J."/>
            <person name="Simon P."/>
        </authorList>
    </citation>
    <scope>NUCLEOTIDE SEQUENCE</scope>
    <source>
        <tissue evidence="3">Leaf</tissue>
    </source>
</reference>
<dbReference type="InterPro" id="IPR019176">
    <property type="entry name" value="Cytochrome_B561-rel"/>
</dbReference>
<evidence type="ECO:0000313" key="4">
    <source>
        <dbReference type="Proteomes" id="UP000077755"/>
    </source>
</evidence>
<feature type="region of interest" description="Disordered" evidence="1">
    <location>
        <begin position="134"/>
        <end position="195"/>
    </location>
</feature>
<dbReference type="Proteomes" id="UP000077755">
    <property type="component" value="Chromosome 5"/>
</dbReference>
<feature type="compositionally biased region" description="Low complexity" evidence="1">
    <location>
        <begin position="282"/>
        <end position="300"/>
    </location>
</feature>
<dbReference type="Pfam" id="PF09786">
    <property type="entry name" value="CytochromB561_N"/>
    <property type="match status" value="1"/>
</dbReference>
<organism evidence="3 4">
    <name type="scientific">Daucus carota subsp. sativus</name>
    <name type="common">Carrot</name>
    <dbReference type="NCBI Taxonomy" id="79200"/>
    <lineage>
        <taxon>Eukaryota</taxon>
        <taxon>Viridiplantae</taxon>
        <taxon>Streptophyta</taxon>
        <taxon>Embryophyta</taxon>
        <taxon>Tracheophyta</taxon>
        <taxon>Spermatophyta</taxon>
        <taxon>Magnoliopsida</taxon>
        <taxon>eudicotyledons</taxon>
        <taxon>Gunneridae</taxon>
        <taxon>Pentapetalae</taxon>
        <taxon>asterids</taxon>
        <taxon>campanulids</taxon>
        <taxon>Apiales</taxon>
        <taxon>Apiaceae</taxon>
        <taxon>Apioideae</taxon>
        <taxon>Scandiceae</taxon>
        <taxon>Daucinae</taxon>
        <taxon>Daucus</taxon>
        <taxon>Daucus sect. Daucus</taxon>
    </lineage>
</organism>
<dbReference type="EMBL" id="CP093347">
    <property type="protein sequence ID" value="WOH02153.1"/>
    <property type="molecule type" value="Genomic_DNA"/>
</dbReference>
<feature type="compositionally biased region" description="Polar residues" evidence="1">
    <location>
        <begin position="213"/>
        <end position="224"/>
    </location>
</feature>
<feature type="compositionally biased region" description="Low complexity" evidence="1">
    <location>
        <begin position="169"/>
        <end position="187"/>
    </location>
</feature>
<accession>A0AAF1B2H3</accession>
<gene>
    <name evidence="3" type="ORF">DCAR_0521541</name>
</gene>
<evidence type="ECO:0000256" key="2">
    <source>
        <dbReference type="SAM" id="Phobius"/>
    </source>
</evidence>
<dbReference type="AlphaFoldDB" id="A0AAF1B2H3"/>
<evidence type="ECO:0000256" key="1">
    <source>
        <dbReference type="SAM" id="MobiDB-lite"/>
    </source>
</evidence>
<proteinExistence type="predicted"/>
<keyword evidence="2" id="KW-0812">Transmembrane</keyword>
<dbReference type="PANTHER" id="PTHR21780:SF0">
    <property type="entry name" value="TRANSMEMBRANE PROTEIN 209"/>
    <property type="match status" value="1"/>
</dbReference>
<feature type="region of interest" description="Disordered" evidence="1">
    <location>
        <begin position="213"/>
        <end position="247"/>
    </location>
</feature>
<evidence type="ECO:0000313" key="3">
    <source>
        <dbReference type="EMBL" id="WOH02153.1"/>
    </source>
</evidence>
<evidence type="ECO:0008006" key="5">
    <source>
        <dbReference type="Google" id="ProtNLM"/>
    </source>
</evidence>
<keyword evidence="4" id="KW-1185">Reference proteome</keyword>
<sequence length="675" mass="73524">MEKGVKFAVYRNPALSAALDTTSLRPSKYAFLVILSLSTASAFSLLTLITRENGIIDGLKLGFFSQGVAYLFTKAIQIVLGLILMGAMIALAKAVSLWRIKITTGVTVNSPSKGLDEQMHLTNRQLGLLGIRPRSEQVASESSKKLSKTKSSTVPPSSPLIPLHQPMVSSSRLSRGSSDKSNSSGGSKFHSFSTPTKSTASQSLFLMNVPTTPTQSLSVSNSPGPDQLVASPWSNKRASSTKEITTEEEFEQFLADIDEKISESASKLATPPPTSSGFGVATPNTISSSTNTSGTTRSTPLRPVRMSPGSQKFSTPPKKGEGDLPPPMSMEESIQAYEHLGIYPQIEEWRDRLRQWFSSVLLNPLLSKIENSHIKVMQAAAKLNISVTISQVGTDLPSSGTTTAASPIKRTNDWQPALSVDEEGLLHQLRAALVQALDASMPKLPIGNFQQSPQQNSSIPILQECIDAITEHQRLHALMRGEWVKGLLPHSSVRADYVVQRIKELAEGSCVKNYEYLGSGEVYDKVNKKWTLELPTDSHLLLYLFCAFLEHPNWMLHVDPTPYAGAQSSKNPLFLGILPPKERFPEKYLAVVSGVPSVLHPGASLLAVGKQSPPIFALYWDKKAQFSLQGRSAMWDSMLLLCHRIKIAYGGIVRGVHLGSSALDILPILDEDDEN</sequence>
<keyword evidence="2" id="KW-0472">Membrane</keyword>